<dbReference type="HOGENOM" id="CLU_095787_2_3_9"/>
<dbReference type="GO" id="GO:0005886">
    <property type="term" value="C:plasma membrane"/>
    <property type="evidence" value="ECO:0007669"/>
    <property type="project" value="UniProtKB-SubCell"/>
</dbReference>
<dbReference type="PANTHER" id="PTHR30266">
    <property type="entry name" value="MECHANOSENSITIVE CHANNEL MSCL"/>
    <property type="match status" value="1"/>
</dbReference>
<dbReference type="NCBIfam" id="NF001843">
    <property type="entry name" value="PRK00567.1-4"/>
    <property type="match status" value="1"/>
</dbReference>
<dbReference type="PANTHER" id="PTHR30266:SF2">
    <property type="entry name" value="LARGE-CONDUCTANCE MECHANOSENSITIVE CHANNEL"/>
    <property type="match status" value="1"/>
</dbReference>
<dbReference type="HAMAP" id="MF_00115">
    <property type="entry name" value="MscL"/>
    <property type="match status" value="1"/>
</dbReference>
<keyword evidence="8 10" id="KW-0472">Membrane</keyword>
<keyword evidence="9 10" id="KW-0407">Ion channel</keyword>
<keyword evidence="11" id="KW-0175">Coiled coil</keyword>
<comment type="subunit">
    <text evidence="10">Homopentamer.</text>
</comment>
<evidence type="ECO:0000256" key="9">
    <source>
        <dbReference type="ARBA" id="ARBA00023303"/>
    </source>
</evidence>
<evidence type="ECO:0000256" key="3">
    <source>
        <dbReference type="ARBA" id="ARBA00022448"/>
    </source>
</evidence>
<evidence type="ECO:0000256" key="11">
    <source>
        <dbReference type="SAM" id="Coils"/>
    </source>
</evidence>
<accession>A0A075R1Z0</accession>
<keyword evidence="4 10" id="KW-1003">Cell membrane</keyword>
<gene>
    <name evidence="10 12" type="primary">mscL</name>
    <name evidence="12" type="ORF">BRLA_c008970</name>
</gene>
<keyword evidence="13" id="KW-1185">Reference proteome</keyword>
<keyword evidence="6 10" id="KW-1133">Transmembrane helix</keyword>
<feature type="transmembrane region" description="Helical" evidence="10">
    <location>
        <begin position="12"/>
        <end position="35"/>
    </location>
</feature>
<feature type="coiled-coil region" evidence="11">
    <location>
        <begin position="97"/>
        <end position="124"/>
    </location>
</feature>
<evidence type="ECO:0000256" key="2">
    <source>
        <dbReference type="ARBA" id="ARBA00007254"/>
    </source>
</evidence>
<dbReference type="STRING" id="1042163.BRLA_c008970"/>
<organism evidence="12 13">
    <name type="scientific">Brevibacillus laterosporus LMG 15441</name>
    <dbReference type="NCBI Taxonomy" id="1042163"/>
    <lineage>
        <taxon>Bacteria</taxon>
        <taxon>Bacillati</taxon>
        <taxon>Bacillota</taxon>
        <taxon>Bacilli</taxon>
        <taxon>Bacillales</taxon>
        <taxon>Paenibacillaceae</taxon>
        <taxon>Brevibacillus</taxon>
    </lineage>
</organism>
<dbReference type="PRINTS" id="PR01264">
    <property type="entry name" value="MECHCHANNEL"/>
</dbReference>
<name>A0A075R1Z0_BRELA</name>
<protein>
    <recommendedName>
        <fullName evidence="10">Large-conductance mechanosensitive channel</fullName>
    </recommendedName>
</protein>
<keyword evidence="3 10" id="KW-0813">Transport</keyword>
<comment type="function">
    <text evidence="10">Channel that opens in response to stretch forces in the membrane lipid bilayer. May participate in the regulation of osmotic pressure changes within the cell.</text>
</comment>
<dbReference type="AlphaFoldDB" id="A0A075R1Z0"/>
<dbReference type="PROSITE" id="PS01327">
    <property type="entry name" value="MSCL"/>
    <property type="match status" value="1"/>
</dbReference>
<dbReference type="NCBIfam" id="NF010557">
    <property type="entry name" value="PRK13952.1"/>
    <property type="match status" value="1"/>
</dbReference>
<dbReference type="InterPro" id="IPR001185">
    <property type="entry name" value="MS_channel"/>
</dbReference>
<dbReference type="Pfam" id="PF01741">
    <property type="entry name" value="MscL"/>
    <property type="match status" value="1"/>
</dbReference>
<dbReference type="Gene3D" id="1.10.1200.120">
    <property type="entry name" value="Large-conductance mechanosensitive channel, MscL, domain 1"/>
    <property type="match status" value="1"/>
</dbReference>
<evidence type="ECO:0000256" key="1">
    <source>
        <dbReference type="ARBA" id="ARBA00004651"/>
    </source>
</evidence>
<dbReference type="RefSeq" id="WP_003335255.1">
    <property type="nucleotide sequence ID" value="NZ_CP007806.1"/>
</dbReference>
<dbReference type="eggNOG" id="COG1970">
    <property type="taxonomic scope" value="Bacteria"/>
</dbReference>
<evidence type="ECO:0000256" key="6">
    <source>
        <dbReference type="ARBA" id="ARBA00022989"/>
    </source>
</evidence>
<dbReference type="NCBIfam" id="TIGR00220">
    <property type="entry name" value="mscL"/>
    <property type="match status" value="1"/>
</dbReference>
<evidence type="ECO:0000256" key="10">
    <source>
        <dbReference type="HAMAP-Rule" id="MF_00115"/>
    </source>
</evidence>
<evidence type="ECO:0000256" key="8">
    <source>
        <dbReference type="ARBA" id="ARBA00023136"/>
    </source>
</evidence>
<evidence type="ECO:0000256" key="4">
    <source>
        <dbReference type="ARBA" id="ARBA00022475"/>
    </source>
</evidence>
<evidence type="ECO:0000313" key="12">
    <source>
        <dbReference type="EMBL" id="AIG25238.1"/>
    </source>
</evidence>
<dbReference type="GO" id="GO:0008381">
    <property type="term" value="F:mechanosensitive monoatomic ion channel activity"/>
    <property type="evidence" value="ECO:0007669"/>
    <property type="project" value="UniProtKB-UniRule"/>
</dbReference>
<comment type="subcellular location">
    <subcellularLocation>
        <location evidence="1 10">Cell membrane</location>
        <topology evidence="1 10">Multi-pass membrane protein</topology>
    </subcellularLocation>
</comment>
<reference evidence="12 13" key="1">
    <citation type="journal article" date="2011" name="J. Bacteriol.">
        <title>Genome sequence of Brevibacillus laterosporus LMG 15441, a pathogen of invertebrates.</title>
        <authorList>
            <person name="Djukic M."/>
            <person name="Poehlein A."/>
            <person name="Thurmer A."/>
            <person name="Daniel R."/>
        </authorList>
    </citation>
    <scope>NUCLEOTIDE SEQUENCE [LARGE SCALE GENOMIC DNA]</scope>
    <source>
        <strain evidence="12 13">LMG 15441</strain>
    </source>
</reference>
<sequence>MWKEFREFAMKGNVVDLAIGVVIGGAFGKIVTSLVNDLIMPLVGLLLGRIDFSNLFINLSGTHYNTIAEAKKAGGATLNYGLFLNSVLDFLIVAFSIFIVIRQLNKLRKKKEEIKQEEAVTTKECPYCISSIPLQAKRCPACTSQLVDAHPSA</sequence>
<evidence type="ECO:0000313" key="13">
    <source>
        <dbReference type="Proteomes" id="UP000005850"/>
    </source>
</evidence>
<feature type="transmembrane region" description="Helical" evidence="10">
    <location>
        <begin position="80"/>
        <end position="101"/>
    </location>
</feature>
<dbReference type="SUPFAM" id="SSF81330">
    <property type="entry name" value="Gated mechanosensitive channel"/>
    <property type="match status" value="1"/>
</dbReference>
<dbReference type="InterPro" id="IPR036019">
    <property type="entry name" value="MscL_channel"/>
</dbReference>
<evidence type="ECO:0000256" key="5">
    <source>
        <dbReference type="ARBA" id="ARBA00022692"/>
    </source>
</evidence>
<dbReference type="EMBL" id="CP007806">
    <property type="protein sequence ID" value="AIG25238.1"/>
    <property type="molecule type" value="Genomic_DNA"/>
</dbReference>
<dbReference type="InterPro" id="IPR037673">
    <property type="entry name" value="MSC/AndL"/>
</dbReference>
<keyword evidence="7 10" id="KW-0406">Ion transport</keyword>
<dbReference type="Proteomes" id="UP000005850">
    <property type="component" value="Chromosome"/>
</dbReference>
<keyword evidence="5 10" id="KW-0812">Transmembrane</keyword>
<proteinExistence type="inferred from homology"/>
<evidence type="ECO:0000256" key="7">
    <source>
        <dbReference type="ARBA" id="ARBA00023065"/>
    </source>
</evidence>
<comment type="similarity">
    <text evidence="2 10">Belongs to the MscL family.</text>
</comment>
<dbReference type="KEGG" id="blr:BRLA_c008970"/>
<dbReference type="InterPro" id="IPR019823">
    <property type="entry name" value="Mechanosensitive_channel_CS"/>
</dbReference>